<sequence length="537" mass="59760">MMAEGWKNYGILRVPGLPAPTGSYAVGSVDLMHEGLLVRLYYPTEREGAANHEYGKLTFRGYNYVKAFLNAYDKSFTGLFSGVFNFLTDVRMPAHLKAQLLSPPSEGSTTKQYFPLIVLSHGLSGNFFAYCAICCDLASHGYVVASVEHKDGSSCTALRRVPGPGVQEGDYDNYKDEFIPFDKTYPMTRPREVRETGFELRNRQVKIRAAEVGQVYDLFKTLNEGGTVKNMLGGGDSFDFGQFKDRLDLEKVAVMGHSFGGGTVVQTMVQDKRFKCGLALDSWLFPIEEEDLEKSLDRPLVFINIDTFQWPENVAKMMKFVERNEATMYTLKGCNHVTQTDSGFVEVPGLAKMYPDPILDKYVGHQVNMDLCHAFLNKHLLNTPEYQGAVPILNGGEGSSEHVILGTNIDWKSAKQGTTPLPLEPSTQNPDQQSNQKPKADPDQPTNHQEPKADPDQPTDQEPKADPDQPTDQEPKADPDQPTDQEPKADPDQPTDQEPKADPDQPTDQEPKADPDQPTDQELTTGDVSKQDEEPNE</sequence>
<proteinExistence type="predicted"/>
<evidence type="ECO:0000256" key="1">
    <source>
        <dbReference type="ARBA" id="ARBA00013201"/>
    </source>
</evidence>
<dbReference type="Proteomes" id="UP000007879">
    <property type="component" value="Unassembled WGS sequence"/>
</dbReference>
<dbReference type="PANTHER" id="PTHR10272">
    <property type="entry name" value="PLATELET-ACTIVATING FACTOR ACETYLHYDROLASE"/>
    <property type="match status" value="1"/>
</dbReference>
<evidence type="ECO:0000256" key="4">
    <source>
        <dbReference type="ARBA" id="ARBA00023098"/>
    </source>
</evidence>
<evidence type="ECO:0000256" key="5">
    <source>
        <dbReference type="SAM" id="MobiDB-lite"/>
    </source>
</evidence>
<dbReference type="Gene3D" id="3.40.50.1820">
    <property type="entry name" value="alpha/beta hydrolase"/>
    <property type="match status" value="1"/>
</dbReference>
<evidence type="ECO:0000256" key="3">
    <source>
        <dbReference type="ARBA" id="ARBA00022963"/>
    </source>
</evidence>
<dbReference type="GO" id="GO:0016042">
    <property type="term" value="P:lipid catabolic process"/>
    <property type="evidence" value="ECO:0007669"/>
    <property type="project" value="UniProtKB-KW"/>
</dbReference>
<organism evidence="6 7">
    <name type="scientific">Amphimedon queenslandica</name>
    <name type="common">Sponge</name>
    <dbReference type="NCBI Taxonomy" id="400682"/>
    <lineage>
        <taxon>Eukaryota</taxon>
        <taxon>Metazoa</taxon>
        <taxon>Porifera</taxon>
        <taxon>Demospongiae</taxon>
        <taxon>Heteroscleromorpha</taxon>
        <taxon>Haplosclerida</taxon>
        <taxon>Niphatidae</taxon>
        <taxon>Amphimedon</taxon>
    </lineage>
</organism>
<accession>A0AAN0IY01</accession>
<dbReference type="InterPro" id="IPR029058">
    <property type="entry name" value="AB_hydrolase_fold"/>
</dbReference>
<feature type="compositionally biased region" description="Polar residues" evidence="5">
    <location>
        <begin position="415"/>
        <end position="437"/>
    </location>
</feature>
<name>A0AAN0IY01_AMPQE</name>
<evidence type="ECO:0000256" key="2">
    <source>
        <dbReference type="ARBA" id="ARBA00022801"/>
    </source>
</evidence>
<dbReference type="EnsemblMetazoa" id="XM_019993757.1">
    <property type="protein sequence ID" value="XP_019849316.1"/>
    <property type="gene ID" value="LOC100634377"/>
</dbReference>
<keyword evidence="3" id="KW-0442">Lipid degradation</keyword>
<dbReference type="GO" id="GO:0003847">
    <property type="term" value="F:1-alkyl-2-acetylglycerophosphocholine esterase activity"/>
    <property type="evidence" value="ECO:0007669"/>
    <property type="project" value="UniProtKB-EC"/>
</dbReference>
<feature type="compositionally biased region" description="Polar residues" evidence="5">
    <location>
        <begin position="518"/>
        <end position="528"/>
    </location>
</feature>
<dbReference type="KEGG" id="aqu:100634377"/>
<keyword evidence="2" id="KW-0378">Hydrolase</keyword>
<dbReference type="AlphaFoldDB" id="A0AAN0IY01"/>
<keyword evidence="4" id="KW-0443">Lipid metabolism</keyword>
<dbReference type="Pfam" id="PF03403">
    <property type="entry name" value="PAF-AH_p_II"/>
    <property type="match status" value="1"/>
</dbReference>
<protein>
    <recommendedName>
        <fullName evidence="1">1-alkyl-2-acetylglycerophosphocholine esterase</fullName>
        <ecNumber evidence="1">3.1.1.47</ecNumber>
    </recommendedName>
</protein>
<dbReference type="GeneID" id="100634377"/>
<dbReference type="EC" id="3.1.1.47" evidence="1"/>
<reference evidence="7" key="1">
    <citation type="journal article" date="2010" name="Nature">
        <title>The Amphimedon queenslandica genome and the evolution of animal complexity.</title>
        <authorList>
            <person name="Srivastava M."/>
            <person name="Simakov O."/>
            <person name="Chapman J."/>
            <person name="Fahey B."/>
            <person name="Gauthier M.E."/>
            <person name="Mitros T."/>
            <person name="Richards G.S."/>
            <person name="Conaco C."/>
            <person name="Dacre M."/>
            <person name="Hellsten U."/>
            <person name="Larroux C."/>
            <person name="Putnam N.H."/>
            <person name="Stanke M."/>
            <person name="Adamska M."/>
            <person name="Darling A."/>
            <person name="Degnan S.M."/>
            <person name="Oakley T.H."/>
            <person name="Plachetzki D.C."/>
            <person name="Zhai Y."/>
            <person name="Adamski M."/>
            <person name="Calcino A."/>
            <person name="Cummins S.F."/>
            <person name="Goodstein D.M."/>
            <person name="Harris C."/>
            <person name="Jackson D.J."/>
            <person name="Leys S.P."/>
            <person name="Shu S."/>
            <person name="Woodcroft B.J."/>
            <person name="Vervoort M."/>
            <person name="Kosik K.S."/>
            <person name="Manning G."/>
            <person name="Degnan B.M."/>
            <person name="Rokhsar D.S."/>
        </authorList>
    </citation>
    <scope>NUCLEOTIDE SEQUENCE [LARGE SCALE GENOMIC DNA]</scope>
</reference>
<feature type="region of interest" description="Disordered" evidence="5">
    <location>
        <begin position="413"/>
        <end position="537"/>
    </location>
</feature>
<keyword evidence="7" id="KW-1185">Reference proteome</keyword>
<evidence type="ECO:0000313" key="7">
    <source>
        <dbReference type="Proteomes" id="UP000007879"/>
    </source>
</evidence>
<dbReference type="RefSeq" id="XP_019849316.1">
    <property type="nucleotide sequence ID" value="XM_019993757.1"/>
</dbReference>
<reference evidence="6" key="2">
    <citation type="submission" date="2024-06" db="UniProtKB">
        <authorList>
            <consortium name="EnsemblMetazoa"/>
        </authorList>
    </citation>
    <scope>IDENTIFICATION</scope>
</reference>
<dbReference type="PANTHER" id="PTHR10272:SF0">
    <property type="entry name" value="PLATELET-ACTIVATING FACTOR ACETYLHYDROLASE"/>
    <property type="match status" value="1"/>
</dbReference>
<feature type="compositionally biased region" description="Basic and acidic residues" evidence="5">
    <location>
        <begin position="449"/>
        <end position="515"/>
    </location>
</feature>
<evidence type="ECO:0000313" key="6">
    <source>
        <dbReference type="EnsemblMetazoa" id="XP_019849316.1"/>
    </source>
</evidence>
<dbReference type="SUPFAM" id="SSF53474">
    <property type="entry name" value="alpha/beta-Hydrolases"/>
    <property type="match status" value="1"/>
</dbReference>